<keyword evidence="4" id="KW-1185">Reference proteome</keyword>
<feature type="compositionally biased region" description="Basic residues" evidence="2">
    <location>
        <begin position="120"/>
        <end position="132"/>
    </location>
</feature>
<name>A0ABY7QF86_9ACTN</name>
<proteinExistence type="predicted"/>
<keyword evidence="1" id="KW-0175">Coiled coil</keyword>
<sequence>MDGHTFGSDSSVGSTRALVEARLPAVREQRRRLEERLAAIIAQEDAMVAVLEGLDVLAQAPLGERDRVQGTARVGVADEMSAARTRSAQEPSESPVAESGSAGAPAAGRGAGRGAGPRKAVAKKAAAKKATARKAAAPAKRAAAKPAAEKAAAAGTREQDAAPAPAPAVKRAARSASKRAGTTAARGKAAPAKATEGAGSPTTPPRTVAGRRRLTDAQSVLAVLGQGKGPLRAKEVTVLLGLDDQNGALNAVRTMLERLAKTGRAQRTGRGLYDAVAG</sequence>
<evidence type="ECO:0000313" key="4">
    <source>
        <dbReference type="Proteomes" id="UP001212821"/>
    </source>
</evidence>
<evidence type="ECO:0000256" key="1">
    <source>
        <dbReference type="SAM" id="Coils"/>
    </source>
</evidence>
<dbReference type="Proteomes" id="UP001212821">
    <property type="component" value="Chromosome"/>
</dbReference>
<feature type="compositionally biased region" description="Low complexity" evidence="2">
    <location>
        <begin position="95"/>
        <end position="108"/>
    </location>
</feature>
<evidence type="ECO:0000256" key="2">
    <source>
        <dbReference type="SAM" id="MobiDB-lite"/>
    </source>
</evidence>
<accession>A0ABY7QF86</accession>
<gene>
    <name evidence="3" type="ORF">O1G21_39530</name>
</gene>
<feature type="compositionally biased region" description="Low complexity" evidence="2">
    <location>
        <begin position="178"/>
        <end position="195"/>
    </location>
</feature>
<evidence type="ECO:0008006" key="5">
    <source>
        <dbReference type="Google" id="ProtNLM"/>
    </source>
</evidence>
<feature type="compositionally biased region" description="Low complexity" evidence="2">
    <location>
        <begin position="133"/>
        <end position="170"/>
    </location>
</feature>
<organism evidence="3 4">
    <name type="scientific">Kitasatospora cathayae</name>
    <dbReference type="NCBI Taxonomy" id="3004092"/>
    <lineage>
        <taxon>Bacteria</taxon>
        <taxon>Bacillati</taxon>
        <taxon>Actinomycetota</taxon>
        <taxon>Actinomycetes</taxon>
        <taxon>Kitasatosporales</taxon>
        <taxon>Streptomycetaceae</taxon>
        <taxon>Kitasatospora</taxon>
    </lineage>
</organism>
<protein>
    <recommendedName>
        <fullName evidence="5">Prephenate dehydrogenase</fullName>
    </recommendedName>
</protein>
<evidence type="ECO:0000313" key="3">
    <source>
        <dbReference type="EMBL" id="WBP91375.1"/>
    </source>
</evidence>
<reference evidence="4" key="1">
    <citation type="submission" date="2022-12" db="EMBL/GenBank/DDBJ databases">
        <authorList>
            <person name="Mo P."/>
        </authorList>
    </citation>
    <scope>NUCLEOTIDE SEQUENCE [LARGE SCALE GENOMIC DNA]</scope>
    <source>
        <strain evidence="4">HUAS 3-15</strain>
    </source>
</reference>
<feature type="coiled-coil region" evidence="1">
    <location>
        <begin position="16"/>
        <end position="43"/>
    </location>
</feature>
<dbReference type="EMBL" id="CP115450">
    <property type="protein sequence ID" value="WBP91375.1"/>
    <property type="molecule type" value="Genomic_DNA"/>
</dbReference>
<dbReference type="RefSeq" id="WP_270150668.1">
    <property type="nucleotide sequence ID" value="NZ_CP115450.1"/>
</dbReference>
<feature type="region of interest" description="Disordered" evidence="2">
    <location>
        <begin position="81"/>
        <end position="212"/>
    </location>
</feature>